<protein>
    <recommendedName>
        <fullName evidence="2">C2H2-type domain-containing protein</fullName>
    </recommendedName>
</protein>
<feature type="region of interest" description="Disordered" evidence="1">
    <location>
        <begin position="854"/>
        <end position="873"/>
    </location>
</feature>
<dbReference type="EMBL" id="LSRX01000687">
    <property type="protein sequence ID" value="OLP90919.1"/>
    <property type="molecule type" value="Genomic_DNA"/>
</dbReference>
<evidence type="ECO:0000313" key="3">
    <source>
        <dbReference type="EMBL" id="OLP90919.1"/>
    </source>
</evidence>
<sequence length="873" mass="97356">MPRSLPDSTSSAEDSDDHVFDSVSSHSCPSYHSDELDADTEEPVEQQRGPPIPRGDLLTPGQSARIVWFRRQVFFRLCCAYLETSYKVAGNNERSIVQRLSGFRRSADGMGRAELEQLVRPRLAEPLATHFGYDLQQLETMLDGPLLPNDMGWIFTIGVPYSGVPGPSKSLLVQQLQAMLSRRFVRCLRFSEADLFAMELVDLCSNALYQELVITIWPMLGDHLQYDLQQWFFRYACEARDGVPCPGATAPEQAAGSEGYGGSSSAAAPREATRLFWAFWSSVQREDATGVVGADDRLYQLSGRLRPKTARRTIHFRFPDGSRVSSEYAALANVDWTMTDPQLLEAQAELSQFGAFMRKEQLTPPTTGPPSLASSGAPTQEEMEVDRDKRNQTDNQDQPATKWAKGEAKGLTDKNDHSGKGSSDGGSGAKGSGDNPTAPSAAAAKQPSPPARAVARYTGFGQSSQRGRQNQGQGGGNQRSPWWSRRDQDKWDKEDDPDRLKDIIRVLTRMVVRLEDAVTISNLDCDYVLFLQSDATGNQWSITSALYNTAQEWKSKKETRPQEVNQPLRNVLFFCMWTVLLEEMNIIEDQSYVYLRWSGEEKRHIKDTQEPLSHEQAVQTVKSIQHLCMFPEVLGRFHALRPLSANHSSEVVPFLCVIQNRSAESQQMYAHLRRLCRCGCTHLIGMTIRPSKLGRSPLAAQLEKQVTDQGSLWPLVLAAELQIQNLTESSTAERNQLVCATTSGLVSVKRLYAGSLLCAVGTSEGYDNADRCEYFSKLICFGHSLSLQAGNKCRIMSRRRRRGVYNEMIAVCLHTAQDAAGNGNGLLGFTRTTLRPKCYSNACQVEYEAEPLQKKHRNAGHPKEKPIEDLCDD</sequence>
<feature type="compositionally biased region" description="Basic and acidic residues" evidence="1">
    <location>
        <begin position="484"/>
        <end position="495"/>
    </location>
</feature>
<feature type="compositionally biased region" description="Polar residues" evidence="1">
    <location>
        <begin position="1"/>
        <end position="12"/>
    </location>
</feature>
<dbReference type="PROSITE" id="PS00028">
    <property type="entry name" value="ZINC_FINGER_C2H2_1"/>
    <property type="match status" value="1"/>
</dbReference>
<name>A0A1Q9D6U3_SYMMI</name>
<feature type="compositionally biased region" description="Low complexity" evidence="1">
    <location>
        <begin position="461"/>
        <end position="471"/>
    </location>
</feature>
<evidence type="ECO:0000259" key="2">
    <source>
        <dbReference type="PROSITE" id="PS00028"/>
    </source>
</evidence>
<dbReference type="InterPro" id="IPR013087">
    <property type="entry name" value="Znf_C2H2_type"/>
</dbReference>
<feature type="domain" description="C2H2-type" evidence="2">
    <location>
        <begin position="838"/>
        <end position="861"/>
    </location>
</feature>
<accession>A0A1Q9D6U3</accession>
<comment type="caution">
    <text evidence="3">The sequence shown here is derived from an EMBL/GenBank/DDBJ whole genome shotgun (WGS) entry which is preliminary data.</text>
</comment>
<feature type="compositionally biased region" description="Basic and acidic residues" evidence="1">
    <location>
        <begin position="404"/>
        <end position="419"/>
    </location>
</feature>
<reference evidence="3 4" key="1">
    <citation type="submission" date="2016-02" db="EMBL/GenBank/DDBJ databases">
        <title>Genome analysis of coral dinoflagellate symbionts highlights evolutionary adaptations to a symbiotic lifestyle.</title>
        <authorList>
            <person name="Aranda M."/>
            <person name="Li Y."/>
            <person name="Liew Y.J."/>
            <person name="Baumgarten S."/>
            <person name="Simakov O."/>
            <person name="Wilson M."/>
            <person name="Piel J."/>
            <person name="Ashoor H."/>
            <person name="Bougouffa S."/>
            <person name="Bajic V.B."/>
            <person name="Ryu T."/>
            <person name="Ravasi T."/>
            <person name="Bayer T."/>
            <person name="Micklem G."/>
            <person name="Kim H."/>
            <person name="Bhak J."/>
            <person name="Lajeunesse T.C."/>
            <person name="Voolstra C.R."/>
        </authorList>
    </citation>
    <scope>NUCLEOTIDE SEQUENCE [LARGE SCALE GENOMIC DNA]</scope>
    <source>
        <strain evidence="3 4">CCMP2467</strain>
    </source>
</reference>
<organism evidence="3 4">
    <name type="scientific">Symbiodinium microadriaticum</name>
    <name type="common">Dinoflagellate</name>
    <name type="synonym">Zooxanthella microadriatica</name>
    <dbReference type="NCBI Taxonomy" id="2951"/>
    <lineage>
        <taxon>Eukaryota</taxon>
        <taxon>Sar</taxon>
        <taxon>Alveolata</taxon>
        <taxon>Dinophyceae</taxon>
        <taxon>Suessiales</taxon>
        <taxon>Symbiodiniaceae</taxon>
        <taxon>Symbiodinium</taxon>
    </lineage>
</organism>
<evidence type="ECO:0000313" key="4">
    <source>
        <dbReference type="Proteomes" id="UP000186817"/>
    </source>
</evidence>
<proteinExistence type="predicted"/>
<keyword evidence="4" id="KW-1185">Reference proteome</keyword>
<feature type="compositionally biased region" description="Low complexity" evidence="1">
    <location>
        <begin position="432"/>
        <end position="446"/>
    </location>
</feature>
<dbReference type="Proteomes" id="UP000186817">
    <property type="component" value="Unassembled WGS sequence"/>
</dbReference>
<feature type="compositionally biased region" description="Low complexity" evidence="1">
    <location>
        <begin position="21"/>
        <end position="31"/>
    </location>
</feature>
<evidence type="ECO:0000256" key="1">
    <source>
        <dbReference type="SAM" id="MobiDB-lite"/>
    </source>
</evidence>
<gene>
    <name evidence="3" type="ORF">AK812_SmicGene27438</name>
</gene>
<feature type="compositionally biased region" description="Basic and acidic residues" evidence="1">
    <location>
        <begin position="861"/>
        <end position="873"/>
    </location>
</feature>
<feature type="compositionally biased region" description="Gly residues" evidence="1">
    <location>
        <begin position="422"/>
        <end position="431"/>
    </location>
</feature>
<feature type="region of interest" description="Disordered" evidence="1">
    <location>
        <begin position="360"/>
        <end position="495"/>
    </location>
</feature>
<feature type="region of interest" description="Disordered" evidence="1">
    <location>
        <begin position="1"/>
        <end position="57"/>
    </location>
</feature>
<dbReference type="AlphaFoldDB" id="A0A1Q9D6U3"/>